<keyword evidence="1" id="KW-1133">Transmembrane helix</keyword>
<dbReference type="InterPro" id="IPR002829">
    <property type="entry name" value="DUF116"/>
</dbReference>
<feature type="transmembrane region" description="Helical" evidence="1">
    <location>
        <begin position="79"/>
        <end position="99"/>
    </location>
</feature>
<feature type="transmembrane region" description="Helical" evidence="1">
    <location>
        <begin position="41"/>
        <end position="67"/>
    </location>
</feature>
<dbReference type="Proteomes" id="UP000463470">
    <property type="component" value="Unassembled WGS sequence"/>
</dbReference>
<sequence length="277" mass="31056">MPIRKRLFIGLMVASFFALIGLALLGWYLVKYQNYPWSKVLIGLLGITFLAVTALIAFGIGGMILSIWQDRAIPSVYRWTRMAVNVLFPMALVIARFFGISPDRLKSSFIEVSNQLVRLRKVTVAPERLMILGPHCLQKTTCPHKITLDIHNCKRCGACPVHDLIELTDRYGVNLTIVSGGTWARKAILEKRPQAIVAIACERDLTSGIQDVDFLPVLGILNDRPEGPCCNTLVNMSRLEQAVRYFLYDERADWINSGVIGTVLEKSALPERRVEVS</sequence>
<accession>A0A845L1Y6</accession>
<proteinExistence type="predicted"/>
<dbReference type="Pfam" id="PF01976">
    <property type="entry name" value="DUF116"/>
    <property type="match status" value="1"/>
</dbReference>
<evidence type="ECO:0000313" key="2">
    <source>
        <dbReference type="EMBL" id="MZP29049.1"/>
    </source>
</evidence>
<evidence type="ECO:0000256" key="1">
    <source>
        <dbReference type="SAM" id="Phobius"/>
    </source>
</evidence>
<dbReference type="PANTHER" id="PTHR43801">
    <property type="entry name" value="NUCLEOTIDE-BINDING PROTEIN-RELATED"/>
    <property type="match status" value="1"/>
</dbReference>
<keyword evidence="1" id="KW-0472">Membrane</keyword>
<feature type="transmembrane region" description="Helical" evidence="1">
    <location>
        <begin position="7"/>
        <end position="29"/>
    </location>
</feature>
<keyword evidence="3" id="KW-1185">Reference proteome</keyword>
<evidence type="ECO:0000313" key="3">
    <source>
        <dbReference type="Proteomes" id="UP000463470"/>
    </source>
</evidence>
<protein>
    <submittedName>
        <fullName evidence="2">DUF116 domain-containing protein</fullName>
    </submittedName>
</protein>
<gene>
    <name evidence="2" type="ORF">GTO91_04900</name>
</gene>
<keyword evidence="1" id="KW-0812">Transmembrane</keyword>
<dbReference type="RefSeq" id="WP_161255690.1">
    <property type="nucleotide sequence ID" value="NZ_WXEY01000003.1"/>
</dbReference>
<dbReference type="OrthoDB" id="9787348at2"/>
<organism evidence="2 3">
    <name type="scientific">Heliomicrobium undosum</name>
    <dbReference type="NCBI Taxonomy" id="121734"/>
    <lineage>
        <taxon>Bacteria</taxon>
        <taxon>Bacillati</taxon>
        <taxon>Bacillota</taxon>
        <taxon>Clostridia</taxon>
        <taxon>Eubacteriales</taxon>
        <taxon>Heliobacteriaceae</taxon>
        <taxon>Heliomicrobium</taxon>
    </lineage>
</organism>
<comment type="caution">
    <text evidence="2">The sequence shown here is derived from an EMBL/GenBank/DDBJ whole genome shotgun (WGS) entry which is preliminary data.</text>
</comment>
<dbReference type="PANTHER" id="PTHR43801:SF1">
    <property type="entry name" value="POLYPRENYL SYNTHETASE"/>
    <property type="match status" value="1"/>
</dbReference>
<name>A0A845L1Y6_9FIRM</name>
<dbReference type="AlphaFoldDB" id="A0A845L1Y6"/>
<dbReference type="EMBL" id="WXEY01000003">
    <property type="protein sequence ID" value="MZP29049.1"/>
    <property type="molecule type" value="Genomic_DNA"/>
</dbReference>
<reference evidence="2 3" key="1">
    <citation type="submission" date="2020-01" db="EMBL/GenBank/DDBJ databases">
        <title>Whole-genome sequence of Heliobacterium undosum DSM 13378.</title>
        <authorList>
            <person name="Kyndt J.A."/>
            <person name="Meyer T.E."/>
        </authorList>
    </citation>
    <scope>NUCLEOTIDE SEQUENCE [LARGE SCALE GENOMIC DNA]</scope>
    <source>
        <strain evidence="2 3">DSM 13378</strain>
    </source>
</reference>